<gene>
    <name evidence="2" type="ORF">BK007_08335</name>
</gene>
<dbReference type="GO" id="GO:0016747">
    <property type="term" value="F:acyltransferase activity, transferring groups other than amino-acyl groups"/>
    <property type="evidence" value="ECO:0007669"/>
    <property type="project" value="InterPro"/>
</dbReference>
<evidence type="ECO:0000313" key="2">
    <source>
        <dbReference type="EMBL" id="AUB56005.1"/>
    </source>
</evidence>
<name>A0A2H4VD26_9EURY</name>
<dbReference type="InterPro" id="IPR016181">
    <property type="entry name" value="Acyl_CoA_acyltransferase"/>
</dbReference>
<dbReference type="PANTHER" id="PTHR43792:SF1">
    <property type="entry name" value="N-ACETYLTRANSFERASE DOMAIN-CONTAINING PROTEIN"/>
    <property type="match status" value="1"/>
</dbReference>
<dbReference type="GO" id="GO:0016758">
    <property type="term" value="F:hexosyltransferase activity"/>
    <property type="evidence" value="ECO:0007669"/>
    <property type="project" value="InterPro"/>
</dbReference>
<organism evidence="2 3">
    <name type="scientific">Methanobacterium subterraneum</name>
    <dbReference type="NCBI Taxonomy" id="59277"/>
    <lineage>
        <taxon>Archaea</taxon>
        <taxon>Methanobacteriati</taxon>
        <taxon>Methanobacteriota</taxon>
        <taxon>Methanomada group</taxon>
        <taxon>Methanobacteria</taxon>
        <taxon>Methanobacteriales</taxon>
        <taxon>Methanobacteriaceae</taxon>
        <taxon>Methanobacterium</taxon>
    </lineage>
</organism>
<dbReference type="CDD" id="cd04301">
    <property type="entry name" value="NAT_SF"/>
    <property type="match status" value="1"/>
</dbReference>
<evidence type="ECO:0000259" key="1">
    <source>
        <dbReference type="PROSITE" id="PS51186"/>
    </source>
</evidence>
<dbReference type="PANTHER" id="PTHR43792">
    <property type="entry name" value="GNAT FAMILY, PUTATIVE (AFU_ORTHOLOGUE AFUA_3G00765)-RELATED-RELATED"/>
    <property type="match status" value="1"/>
</dbReference>
<dbReference type="RefSeq" id="WP_157931996.1">
    <property type="nucleotide sequence ID" value="NZ_CP017766.1"/>
</dbReference>
<dbReference type="GeneID" id="35121599"/>
<dbReference type="Gene3D" id="3.40.630.30">
    <property type="match status" value="1"/>
</dbReference>
<dbReference type="Gene3D" id="3.40.50.2000">
    <property type="entry name" value="Glycogen Phosphorylase B"/>
    <property type="match status" value="1"/>
</dbReference>
<dbReference type="SUPFAM" id="SSF53756">
    <property type="entry name" value="UDP-Glycosyltransferase/glycogen phosphorylase"/>
    <property type="match status" value="1"/>
</dbReference>
<protein>
    <recommendedName>
        <fullName evidence="1">N-acetyltransferase domain-containing protein</fullName>
    </recommendedName>
</protein>
<accession>A0A2H4VD26</accession>
<dbReference type="Proteomes" id="UP000232806">
    <property type="component" value="Chromosome"/>
</dbReference>
<feature type="domain" description="N-acetyltransferase" evidence="1">
    <location>
        <begin position="332"/>
        <end position="484"/>
    </location>
</feature>
<dbReference type="InterPro" id="IPR051531">
    <property type="entry name" value="N-acetyltransferase"/>
</dbReference>
<dbReference type="SUPFAM" id="SSF55729">
    <property type="entry name" value="Acyl-CoA N-acyltransferases (Nat)"/>
    <property type="match status" value="1"/>
</dbReference>
<proteinExistence type="predicted"/>
<dbReference type="AlphaFoldDB" id="A0A2H4VD26"/>
<reference evidence="2 3" key="1">
    <citation type="submission" date="2016-10" db="EMBL/GenBank/DDBJ databases">
        <title>Comparative genomics between deep and shallow subseafloor isolates.</title>
        <authorList>
            <person name="Ishii S."/>
            <person name="Miller J.R."/>
            <person name="Sutton G."/>
            <person name="Suzuki S."/>
            <person name="Methe B."/>
            <person name="Inagaki F."/>
            <person name="Imachi H."/>
        </authorList>
    </citation>
    <scope>NUCLEOTIDE SEQUENCE [LARGE SCALE GENOMIC DNA]</scope>
    <source>
        <strain evidence="2 3">MO-MB1</strain>
    </source>
</reference>
<dbReference type="Gene3D" id="3.40.50.11190">
    <property type="match status" value="1"/>
</dbReference>
<dbReference type="Pfam" id="PF04101">
    <property type="entry name" value="Glyco_tran_28_C"/>
    <property type="match status" value="1"/>
</dbReference>
<evidence type="ECO:0000313" key="3">
    <source>
        <dbReference type="Proteomes" id="UP000232806"/>
    </source>
</evidence>
<dbReference type="EMBL" id="CP017766">
    <property type="protein sequence ID" value="AUB56005.1"/>
    <property type="molecule type" value="Genomic_DNA"/>
</dbReference>
<dbReference type="InterPro" id="IPR000182">
    <property type="entry name" value="GNAT_dom"/>
</dbReference>
<dbReference type="InterPro" id="IPR007235">
    <property type="entry name" value="Glyco_trans_28_C"/>
</dbReference>
<dbReference type="PROSITE" id="PS51186">
    <property type="entry name" value="GNAT"/>
    <property type="match status" value="1"/>
</dbReference>
<sequence>MKIFILTEGSKDIGFGHITRCISIYQAFRKYNFKPLLIVNGDESIVNYYDGIVIFDWFNKSEKLFDKFGNADIIIIDSYMAPKEVYDKLSTITKILVSIDDNNRVEYPKGIIINGSINAAGINYTYNNNSLYLLGSKYVPLRNEFWRDIRKPIRKTIDSVMVTFGGEDNANLTPKILGLLRKFYPEFEKKIVIGKGFSNLEEIKNFVDSNTKLYHNPNAAQMKQLMIESDIAISAGGQTIYELARIGVPCIIINVAENQLNHVKGWKCVGFICYAGWKNDPDLSENILKYLDELDDQHFRMKTSQIGRHFVKGNGSLLIAKKVIRSYVTDNLVLKEADEGYLKPVFNLSNDPEVREQSFSHGEIGFDEHGDWYNNELKNENCFFLVAEIDSEFLGQIRFKINNDSAIISISLVKKYRGIGIGAEILKRSIEILRIKNHKIKRVIAQIKSDNIYSKKFFIKFGFVQVGELNIKGNAAIELEYEMIYHDV</sequence>
<dbReference type="OrthoDB" id="10155at2157"/>
<dbReference type="Pfam" id="PF00583">
    <property type="entry name" value="Acetyltransf_1"/>
    <property type="match status" value="1"/>
</dbReference>